<protein>
    <submittedName>
        <fullName evidence="2">Hydrogenase expression/formation protein HypC</fullName>
    </submittedName>
    <submittedName>
        <fullName evidence="3">HypC/HybG/HupF family hydrogenase formation chaperone</fullName>
    </submittedName>
</protein>
<dbReference type="Pfam" id="PF01455">
    <property type="entry name" value="HupF_HypC"/>
    <property type="match status" value="1"/>
</dbReference>
<evidence type="ECO:0000256" key="1">
    <source>
        <dbReference type="ARBA" id="ARBA00006018"/>
    </source>
</evidence>
<dbReference type="RefSeq" id="WP_156014283.1">
    <property type="nucleotide sequence ID" value="NZ_CP045484.1"/>
</dbReference>
<evidence type="ECO:0000313" key="4">
    <source>
        <dbReference type="Proteomes" id="UP000427373"/>
    </source>
</evidence>
<dbReference type="InterPro" id="IPR001109">
    <property type="entry name" value="Hydrogenase_HupF/HypC"/>
</dbReference>
<dbReference type="EMBL" id="CP045484">
    <property type="protein sequence ID" value="QGR16728.1"/>
    <property type="molecule type" value="Genomic_DNA"/>
</dbReference>
<accession>A0A650CG53</accession>
<dbReference type="GeneID" id="42800710"/>
<name>A0A650CG53_SULOH</name>
<evidence type="ECO:0000313" key="2">
    <source>
        <dbReference type="EMBL" id="MBB5254467.1"/>
    </source>
</evidence>
<organism evidence="3 4">
    <name type="scientific">Sulfurisphaera ohwakuensis</name>
    <dbReference type="NCBI Taxonomy" id="69656"/>
    <lineage>
        <taxon>Archaea</taxon>
        <taxon>Thermoproteota</taxon>
        <taxon>Thermoprotei</taxon>
        <taxon>Sulfolobales</taxon>
        <taxon>Sulfolobaceae</taxon>
        <taxon>Sulfurisphaera</taxon>
    </lineage>
</organism>
<dbReference type="AlphaFoldDB" id="A0A650CG53"/>
<gene>
    <name evidence="3" type="primary">hypC</name>
    <name evidence="3" type="ORF">D1869_05650</name>
    <name evidence="2" type="ORF">HNQ62_002241</name>
</gene>
<keyword evidence="4" id="KW-1185">Reference proteome</keyword>
<dbReference type="Proteomes" id="UP000582213">
    <property type="component" value="Unassembled WGS sequence"/>
</dbReference>
<evidence type="ECO:0000313" key="5">
    <source>
        <dbReference type="Proteomes" id="UP000582213"/>
    </source>
</evidence>
<reference evidence="2 5" key="2">
    <citation type="submission" date="2020-08" db="EMBL/GenBank/DDBJ databases">
        <title>Genomic Encyclopedia of Type Strains, Phase IV (KMG-IV): sequencing the most valuable type-strain genomes for metagenomic binning, comparative biology and taxonomic classification.</title>
        <authorList>
            <person name="Goeker M."/>
        </authorList>
    </citation>
    <scope>NUCLEOTIDE SEQUENCE [LARGE SCALE GENOMIC DNA]</scope>
    <source>
        <strain evidence="2 5">DSM 12421</strain>
    </source>
</reference>
<reference evidence="3 4" key="1">
    <citation type="submission" date="2019-10" db="EMBL/GenBank/DDBJ databases">
        <title>Genome Sequences from Six Type Strain Members of the Archaeal Family Sulfolobaceae: Acidianus ambivalens, Acidianus infernus, Metallosphaera prunae, Stygiolobus azoricus, Sulfolobus metallicus, and Sulfurisphaera ohwakuensis.</title>
        <authorList>
            <person name="Counts J.A."/>
            <person name="Kelly R.M."/>
        </authorList>
    </citation>
    <scope>NUCLEOTIDE SEQUENCE [LARGE SCALE GENOMIC DNA]</scope>
    <source>
        <strain evidence="3 4">TA-1</strain>
    </source>
</reference>
<dbReference type="PANTHER" id="PTHR35177">
    <property type="entry name" value="HYDROGENASE MATURATION FACTOR HYBG"/>
    <property type="match status" value="1"/>
</dbReference>
<sequence>MCVAYPGKIIEINGEFAKVDFGAGTIRDNILISLVNAKVGDYVLVHAGYAIQVVDEEEAKKTIEMWEEMTKELDEEQKKRDLYEAIGSGGNE</sequence>
<dbReference type="GO" id="GO:0051604">
    <property type="term" value="P:protein maturation"/>
    <property type="evidence" value="ECO:0007669"/>
    <property type="project" value="TreeGrafter"/>
</dbReference>
<dbReference type="Gene3D" id="2.30.30.140">
    <property type="match status" value="1"/>
</dbReference>
<dbReference type="NCBIfam" id="TIGR00074">
    <property type="entry name" value="hypC_hupF"/>
    <property type="match status" value="1"/>
</dbReference>
<proteinExistence type="inferred from homology"/>
<evidence type="ECO:0000313" key="3">
    <source>
        <dbReference type="EMBL" id="QGR16728.1"/>
    </source>
</evidence>
<dbReference type="OrthoDB" id="43695at2157"/>
<dbReference type="KEGG" id="soh:D1869_05650"/>
<dbReference type="GO" id="GO:1902670">
    <property type="term" value="F:carbon dioxide binding"/>
    <property type="evidence" value="ECO:0007669"/>
    <property type="project" value="TreeGrafter"/>
</dbReference>
<dbReference type="SUPFAM" id="SSF159127">
    <property type="entry name" value="HupF/HypC-like"/>
    <property type="match status" value="1"/>
</dbReference>
<dbReference type="Proteomes" id="UP000427373">
    <property type="component" value="Chromosome"/>
</dbReference>
<dbReference type="EMBL" id="JACHFY010000016">
    <property type="protein sequence ID" value="MBB5254467.1"/>
    <property type="molecule type" value="Genomic_DNA"/>
</dbReference>
<dbReference type="PANTHER" id="PTHR35177:SF2">
    <property type="entry name" value="HYDROGENASE MATURATION FACTOR HYBG"/>
    <property type="match status" value="1"/>
</dbReference>
<comment type="similarity">
    <text evidence="1">Belongs to the HupF/HypC family.</text>
</comment>
<dbReference type="GO" id="GO:0005506">
    <property type="term" value="F:iron ion binding"/>
    <property type="evidence" value="ECO:0007669"/>
    <property type="project" value="TreeGrafter"/>
</dbReference>